<evidence type="ECO:0000313" key="3">
    <source>
        <dbReference type="EMBL" id="MEY6431303.1"/>
    </source>
</evidence>
<organism evidence="3 4">
    <name type="scientific">Thioalkalicoccus limnaeus</name>
    <dbReference type="NCBI Taxonomy" id="120681"/>
    <lineage>
        <taxon>Bacteria</taxon>
        <taxon>Pseudomonadati</taxon>
        <taxon>Pseudomonadota</taxon>
        <taxon>Gammaproteobacteria</taxon>
        <taxon>Chromatiales</taxon>
        <taxon>Chromatiaceae</taxon>
        <taxon>Thioalkalicoccus</taxon>
    </lineage>
</organism>
<sequence>MKILLVRLSAIGDVLFATPLVAAVRRAYPTAEISWLVQPECAPLIEHHPDLDRVLIWPKGEWRTLWQTGRRRDLARAMLDLRRRLRACRFDLALDLQGLAKSGLLTWLSGAPERIGLGSREASGYLMTRTLPRAGDERRIGSEYRFLAEHLGLPTADFAMALYLTAADRAFAEIQITRHELAGGHVALCPFTTRPQKHWQESRWAELADRLAAELDLPAVLLGGPNDRPAADRIGHMTSGHLVDLVGATGLREAAALIERAALVIGVDTGLAHMGLALRRPSLLLFGATRPYLDPEQPDARILYRALDCSPCRRGPTCDGRFPCMRSIEVGDCLAAARDLLRRDAR</sequence>
<dbReference type="PANTHER" id="PTHR30160:SF1">
    <property type="entry name" value="LIPOPOLYSACCHARIDE 1,2-N-ACETYLGLUCOSAMINETRANSFERASE-RELATED"/>
    <property type="match status" value="1"/>
</dbReference>
<dbReference type="InterPro" id="IPR051199">
    <property type="entry name" value="LPS_LOS_Heptosyltrfase"/>
</dbReference>
<dbReference type="RefSeq" id="WP_369665685.1">
    <property type="nucleotide sequence ID" value="NZ_JBDKXB010000002.1"/>
</dbReference>
<dbReference type="Gene3D" id="3.40.50.2000">
    <property type="entry name" value="Glycogen Phosphorylase B"/>
    <property type="match status" value="2"/>
</dbReference>
<keyword evidence="4" id="KW-1185">Reference proteome</keyword>
<dbReference type="InterPro" id="IPR002201">
    <property type="entry name" value="Glyco_trans_9"/>
</dbReference>
<evidence type="ECO:0000313" key="4">
    <source>
        <dbReference type="Proteomes" id="UP001564408"/>
    </source>
</evidence>
<gene>
    <name evidence="3" type="ORF">ABC977_02650</name>
</gene>
<reference evidence="3 4" key="1">
    <citation type="submission" date="2024-05" db="EMBL/GenBank/DDBJ databases">
        <title>Genome Sequence and Characterization of the New Strain Purple Sulfur Bacterium of Genus Thioalkalicoccus.</title>
        <authorList>
            <person name="Bryantseva I.A."/>
            <person name="Kyndt J.A."/>
            <person name="Imhoff J.F."/>
        </authorList>
    </citation>
    <scope>NUCLEOTIDE SEQUENCE [LARGE SCALE GENOMIC DNA]</scope>
    <source>
        <strain evidence="3 4">Um2</strain>
    </source>
</reference>
<evidence type="ECO:0000256" key="1">
    <source>
        <dbReference type="ARBA" id="ARBA00022676"/>
    </source>
</evidence>
<dbReference type="EMBL" id="JBDKXB010000002">
    <property type="protein sequence ID" value="MEY6431303.1"/>
    <property type="molecule type" value="Genomic_DNA"/>
</dbReference>
<dbReference type="SUPFAM" id="SSF53756">
    <property type="entry name" value="UDP-Glycosyltransferase/glycogen phosphorylase"/>
    <property type="match status" value="1"/>
</dbReference>
<comment type="caution">
    <text evidence="3">The sequence shown here is derived from an EMBL/GenBank/DDBJ whole genome shotgun (WGS) entry which is preliminary data.</text>
</comment>
<evidence type="ECO:0000256" key="2">
    <source>
        <dbReference type="ARBA" id="ARBA00022679"/>
    </source>
</evidence>
<accession>A0ABV4BCS7</accession>
<keyword evidence="1" id="KW-0328">Glycosyltransferase</keyword>
<dbReference type="Proteomes" id="UP001564408">
    <property type="component" value="Unassembled WGS sequence"/>
</dbReference>
<proteinExistence type="predicted"/>
<dbReference type="CDD" id="cd03789">
    <property type="entry name" value="GT9_LPS_heptosyltransferase"/>
    <property type="match status" value="1"/>
</dbReference>
<dbReference type="Pfam" id="PF01075">
    <property type="entry name" value="Glyco_transf_9"/>
    <property type="match status" value="1"/>
</dbReference>
<keyword evidence="2" id="KW-0808">Transferase</keyword>
<name>A0ABV4BCS7_9GAMM</name>
<dbReference type="PANTHER" id="PTHR30160">
    <property type="entry name" value="TETRAACYLDISACCHARIDE 4'-KINASE-RELATED"/>
    <property type="match status" value="1"/>
</dbReference>
<protein>
    <submittedName>
        <fullName evidence="3">Glycosyltransferase family 9 protein</fullName>
    </submittedName>
</protein>